<dbReference type="PANTHER" id="PTHR21011:SF1">
    <property type="entry name" value="SMALL RIBOSOMAL SUBUNIT PROTEIN BS6M"/>
    <property type="match status" value="1"/>
</dbReference>
<organism evidence="8 9">
    <name type="scientific">Candidatus Magnetoglobus multicellularis str. Araruama</name>
    <dbReference type="NCBI Taxonomy" id="890399"/>
    <lineage>
        <taxon>Bacteria</taxon>
        <taxon>Pseudomonadati</taxon>
        <taxon>Thermodesulfobacteriota</taxon>
        <taxon>Desulfobacteria</taxon>
        <taxon>Desulfobacterales</taxon>
        <taxon>Desulfobacteraceae</taxon>
        <taxon>Candidatus Magnetoglobus</taxon>
    </lineage>
</organism>
<gene>
    <name evidence="6" type="primary">rpsF</name>
    <name evidence="8" type="ORF">OMM_02197</name>
</gene>
<dbReference type="GO" id="GO:0003735">
    <property type="term" value="F:structural constituent of ribosome"/>
    <property type="evidence" value="ECO:0007669"/>
    <property type="project" value="InterPro"/>
</dbReference>
<dbReference type="InterPro" id="IPR035980">
    <property type="entry name" value="Ribosomal_bS6_sf"/>
</dbReference>
<name>A0A1V1PAN6_9BACT</name>
<dbReference type="NCBIfam" id="TIGR00166">
    <property type="entry name" value="S6"/>
    <property type="match status" value="1"/>
</dbReference>
<dbReference type="SUPFAM" id="SSF54995">
    <property type="entry name" value="Ribosomal protein S6"/>
    <property type="match status" value="1"/>
</dbReference>
<evidence type="ECO:0000256" key="5">
    <source>
        <dbReference type="ARBA" id="ARBA00035294"/>
    </source>
</evidence>
<dbReference type="CDD" id="cd00473">
    <property type="entry name" value="bS6"/>
    <property type="match status" value="1"/>
</dbReference>
<feature type="compositionally biased region" description="Low complexity" evidence="7">
    <location>
        <begin position="104"/>
        <end position="117"/>
    </location>
</feature>
<dbReference type="GO" id="GO:0005737">
    <property type="term" value="C:cytoplasm"/>
    <property type="evidence" value="ECO:0007669"/>
    <property type="project" value="UniProtKB-ARBA"/>
</dbReference>
<keyword evidence="2 6" id="KW-0689">Ribosomal protein</keyword>
<dbReference type="AlphaFoldDB" id="A0A1V1PAN6"/>
<evidence type="ECO:0000313" key="9">
    <source>
        <dbReference type="Proteomes" id="UP000189670"/>
    </source>
</evidence>
<dbReference type="InterPro" id="IPR020814">
    <property type="entry name" value="Ribosomal_S6_plastid/chlpt"/>
</dbReference>
<evidence type="ECO:0000256" key="3">
    <source>
        <dbReference type="ARBA" id="ARBA00023274"/>
    </source>
</evidence>
<evidence type="ECO:0000256" key="1">
    <source>
        <dbReference type="ARBA" id="ARBA00009512"/>
    </source>
</evidence>
<dbReference type="InterPro" id="IPR014717">
    <property type="entry name" value="Transl_elong_EF1B/ribsomal_bS6"/>
</dbReference>
<keyword evidence="6" id="KW-0699">rRNA-binding</keyword>
<keyword evidence="3 6" id="KW-0687">Ribonucleoprotein</keyword>
<dbReference type="GO" id="GO:0006412">
    <property type="term" value="P:translation"/>
    <property type="evidence" value="ECO:0007669"/>
    <property type="project" value="UniProtKB-UniRule"/>
</dbReference>
<comment type="function">
    <text evidence="4 6">Binds together with bS18 to 16S ribosomal RNA.</text>
</comment>
<protein>
    <recommendedName>
        <fullName evidence="5 6">Small ribosomal subunit protein bS6</fullName>
    </recommendedName>
</protein>
<feature type="compositionally biased region" description="Acidic residues" evidence="7">
    <location>
        <begin position="164"/>
        <end position="174"/>
    </location>
</feature>
<sequence length="183" mass="20998">MLRRYETILLFDIDSGEEAREAFITRSKSLIEQYEGELLEKDEWGVRKLAYEVRNKTRGFYVRLDYSAQTEVVAEYERIIRLEDSVMKYLTVMIDNSFDPDKFASQQAQASQTTEESIALSESQDLESTEAMDTEIPDIAIASETIEDDLIDDDNENAPKNEDADTDDSDDTDDTEKTTKEDS</sequence>
<dbReference type="PANTHER" id="PTHR21011">
    <property type="entry name" value="MITOCHONDRIAL 28S RIBOSOMAL PROTEIN S6"/>
    <property type="match status" value="1"/>
</dbReference>
<reference evidence="9" key="1">
    <citation type="submission" date="2012-11" db="EMBL/GenBank/DDBJ databases">
        <authorList>
            <person name="Lucero-Rivera Y.E."/>
            <person name="Tovar-Ramirez D."/>
        </authorList>
    </citation>
    <scope>NUCLEOTIDE SEQUENCE [LARGE SCALE GENOMIC DNA]</scope>
    <source>
        <strain evidence="9">Araruama</strain>
    </source>
</reference>
<dbReference type="GO" id="GO:1990904">
    <property type="term" value="C:ribonucleoprotein complex"/>
    <property type="evidence" value="ECO:0007669"/>
    <property type="project" value="UniProtKB-KW"/>
</dbReference>
<dbReference type="Gene3D" id="3.30.70.60">
    <property type="match status" value="1"/>
</dbReference>
<dbReference type="EMBL" id="ATBP01000217">
    <property type="protein sequence ID" value="ETR71823.1"/>
    <property type="molecule type" value="Genomic_DNA"/>
</dbReference>
<dbReference type="Proteomes" id="UP000189670">
    <property type="component" value="Unassembled WGS sequence"/>
</dbReference>
<evidence type="ECO:0000256" key="4">
    <source>
        <dbReference type="ARBA" id="ARBA00035104"/>
    </source>
</evidence>
<dbReference type="Pfam" id="PF01250">
    <property type="entry name" value="Ribosomal_S6"/>
    <property type="match status" value="1"/>
</dbReference>
<evidence type="ECO:0000256" key="2">
    <source>
        <dbReference type="ARBA" id="ARBA00022980"/>
    </source>
</evidence>
<evidence type="ECO:0000256" key="7">
    <source>
        <dbReference type="SAM" id="MobiDB-lite"/>
    </source>
</evidence>
<comment type="similarity">
    <text evidence="1 6">Belongs to the bacterial ribosomal protein bS6 family.</text>
</comment>
<feature type="compositionally biased region" description="Acidic residues" evidence="7">
    <location>
        <begin position="145"/>
        <end position="156"/>
    </location>
</feature>
<dbReference type="HAMAP" id="MF_00360">
    <property type="entry name" value="Ribosomal_bS6"/>
    <property type="match status" value="1"/>
</dbReference>
<comment type="caution">
    <text evidence="8">The sequence shown here is derived from an EMBL/GenBank/DDBJ whole genome shotgun (WGS) entry which is preliminary data.</text>
</comment>
<keyword evidence="6" id="KW-0694">RNA-binding</keyword>
<dbReference type="GO" id="GO:0070181">
    <property type="term" value="F:small ribosomal subunit rRNA binding"/>
    <property type="evidence" value="ECO:0007669"/>
    <property type="project" value="TreeGrafter"/>
</dbReference>
<proteinExistence type="inferred from homology"/>
<feature type="region of interest" description="Disordered" evidence="7">
    <location>
        <begin position="104"/>
        <end position="183"/>
    </location>
</feature>
<evidence type="ECO:0000313" key="8">
    <source>
        <dbReference type="EMBL" id="ETR71823.1"/>
    </source>
</evidence>
<accession>A0A1V1PAN6</accession>
<dbReference type="InterPro" id="IPR000529">
    <property type="entry name" value="Ribosomal_bS6"/>
</dbReference>
<evidence type="ECO:0000256" key="6">
    <source>
        <dbReference type="HAMAP-Rule" id="MF_00360"/>
    </source>
</evidence>
<feature type="compositionally biased region" description="Acidic residues" evidence="7">
    <location>
        <begin position="124"/>
        <end position="136"/>
    </location>
</feature>
<dbReference type="GO" id="GO:0005840">
    <property type="term" value="C:ribosome"/>
    <property type="evidence" value="ECO:0007669"/>
    <property type="project" value="UniProtKB-KW"/>
</dbReference>